<feature type="region of interest" description="Disordered" evidence="1">
    <location>
        <begin position="298"/>
        <end position="337"/>
    </location>
</feature>
<reference evidence="4 5" key="1">
    <citation type="journal article" date="2019" name="Mol. Biol. Evol.">
        <title>Blast fungal genomes show frequent chromosomal changes, gene gains and losses, and effector gene turnover.</title>
        <authorList>
            <person name="Gomez Luciano L.B."/>
            <person name="Jason Tsai I."/>
            <person name="Chuma I."/>
            <person name="Tosa Y."/>
            <person name="Chen Y.H."/>
            <person name="Li J.Y."/>
            <person name="Li M.Y."/>
            <person name="Jade Lu M.Y."/>
            <person name="Nakayashiki H."/>
            <person name="Li W.H."/>
        </authorList>
    </citation>
    <scope>NUCLEOTIDE SEQUENCE [LARGE SCALE GENOMIC DNA]</scope>
    <source>
        <strain evidence="4">MZ5-1-6</strain>
    </source>
</reference>
<organism evidence="4 5">
    <name type="scientific">Pyricularia oryzae</name>
    <name type="common">Rice blast fungus</name>
    <name type="synonym">Magnaporthe oryzae</name>
    <dbReference type="NCBI Taxonomy" id="318829"/>
    <lineage>
        <taxon>Eukaryota</taxon>
        <taxon>Fungi</taxon>
        <taxon>Dikarya</taxon>
        <taxon>Ascomycota</taxon>
        <taxon>Pezizomycotina</taxon>
        <taxon>Sordariomycetes</taxon>
        <taxon>Sordariomycetidae</taxon>
        <taxon>Magnaporthales</taxon>
        <taxon>Pyriculariaceae</taxon>
        <taxon>Pyricularia</taxon>
    </lineage>
</organism>
<dbReference type="AlphaFoldDB" id="A0A4P7ND78"/>
<feature type="region of interest" description="Disordered" evidence="1">
    <location>
        <begin position="580"/>
        <end position="641"/>
    </location>
</feature>
<keyword evidence="2" id="KW-1133">Transmembrane helix</keyword>
<feature type="compositionally biased region" description="Polar residues" evidence="1">
    <location>
        <begin position="582"/>
        <end position="600"/>
    </location>
</feature>
<protein>
    <recommendedName>
        <fullName evidence="6">Mid2 domain-containing protein</fullName>
    </recommendedName>
</protein>
<keyword evidence="3" id="KW-0732">Signal</keyword>
<evidence type="ECO:0008006" key="6">
    <source>
        <dbReference type="Google" id="ProtNLM"/>
    </source>
</evidence>
<feature type="compositionally biased region" description="Polar residues" evidence="1">
    <location>
        <begin position="629"/>
        <end position="641"/>
    </location>
</feature>
<feature type="transmembrane region" description="Helical" evidence="2">
    <location>
        <begin position="270"/>
        <end position="292"/>
    </location>
</feature>
<name>A0A4P7ND78_PYROR</name>
<sequence>MRRDFFRRLPPATALLIVSSLQVRAIAMLPRATQTLPYHVLDVVAWPPLPTAPAVSNADFHELRRRQDSQTVCGYINGDPNLAATCSAGSHCVLDQQHNVVGCCANGQAECTAGVYTGCVDYNSGPQTVVNPYVFTCAGSDVCYKNQFGGGASQYGCGTASDLAATVDATASGITASVSMSNVDVSLTAEPTTVSTPITIDPSTGTRPFTSSSSSSSSSSTSSTSTSASSSTTSTSQPTTTPPTTTGTNSPSETGAAPAAGASSVDRTGAIVGGTISGVAVLVALIAVAVFLMRRKKNNVRKGPPGPGGDTQYISPMSGTQGFQRLHDSNAGFETGLPPGAMAAAAIPAGAAAGQPQQWPQQWQQQSQQWATDGNPQVGYVDNTGTVRYVENNPTVPQAGYVDVASPEAARTGFVSNEAMMAAGAAQYGGIAGAQPASYGTHGSMGNPGDITSPGRNSSIMPTPIQGYHYPGQFPAAYAAAALPTGAGAHKRNSSQGGVSSYYNSVVGPSSTVAGPTMNMRGGGGGSFRSSHPIASQFTYESWTTQQPQPPPPARENPELVDFSRGYNDALQQIGEEEPLKTSGNMNQPHLANQAGSTDENLAPRDTVTSRSSAHSVASSNGGRPLWHQNRTQPNRNQLWM</sequence>
<gene>
    <name evidence="4" type="ORF">PoMZ_03808</name>
</gene>
<keyword evidence="2" id="KW-0812">Transmembrane</keyword>
<keyword evidence="2" id="KW-0472">Membrane</keyword>
<dbReference type="EMBL" id="CP034206">
    <property type="protein sequence ID" value="QBZ58850.1"/>
    <property type="molecule type" value="Genomic_DNA"/>
</dbReference>
<feature type="region of interest" description="Disordered" evidence="1">
    <location>
        <begin position="194"/>
        <end position="263"/>
    </location>
</feature>
<feature type="compositionally biased region" description="Polar residues" evidence="1">
    <location>
        <begin position="312"/>
        <end position="323"/>
    </location>
</feature>
<feature type="compositionally biased region" description="Low complexity" evidence="1">
    <location>
        <begin position="607"/>
        <end position="620"/>
    </location>
</feature>
<feature type="region of interest" description="Disordered" evidence="1">
    <location>
        <begin position="540"/>
        <end position="560"/>
    </location>
</feature>
<evidence type="ECO:0000313" key="5">
    <source>
        <dbReference type="Proteomes" id="UP000294847"/>
    </source>
</evidence>
<feature type="chain" id="PRO_5020658449" description="Mid2 domain-containing protein" evidence="3">
    <location>
        <begin position="28"/>
        <end position="641"/>
    </location>
</feature>
<accession>A0A4P7ND78</accession>
<feature type="signal peptide" evidence="3">
    <location>
        <begin position="1"/>
        <end position="27"/>
    </location>
</feature>
<evidence type="ECO:0000313" key="4">
    <source>
        <dbReference type="EMBL" id="QBZ58850.1"/>
    </source>
</evidence>
<proteinExistence type="predicted"/>
<evidence type="ECO:0000256" key="1">
    <source>
        <dbReference type="SAM" id="MobiDB-lite"/>
    </source>
</evidence>
<evidence type="ECO:0000256" key="2">
    <source>
        <dbReference type="SAM" id="Phobius"/>
    </source>
</evidence>
<feature type="compositionally biased region" description="Low complexity" evidence="1">
    <location>
        <begin position="202"/>
        <end position="255"/>
    </location>
</feature>
<dbReference type="CDD" id="cd12087">
    <property type="entry name" value="TM_EGFR-like"/>
    <property type="match status" value="1"/>
</dbReference>
<dbReference type="Proteomes" id="UP000294847">
    <property type="component" value="Chromosome 3"/>
</dbReference>
<feature type="region of interest" description="Disordered" evidence="1">
    <location>
        <begin position="441"/>
        <end position="466"/>
    </location>
</feature>
<evidence type="ECO:0000256" key="3">
    <source>
        <dbReference type="SAM" id="SignalP"/>
    </source>
</evidence>